<dbReference type="Proteomes" id="UP000308600">
    <property type="component" value="Unassembled WGS sequence"/>
</dbReference>
<sequence length="111" mass="12705">MTDITPKIRILKGAEPDLSAATFQIHDESHTIGNALRWMLMKNPKVEFCGYSAPHPSENVINVRIQMYDKLSSLTALITALNDLDSLCETIDNSYTHSLQHDKFERWEERS</sequence>
<accession>A0ACD3B3R9</accession>
<keyword evidence="2" id="KW-1185">Reference proteome</keyword>
<gene>
    <name evidence="1" type="ORF">BDN72DRAFT_815996</name>
</gene>
<proteinExistence type="predicted"/>
<dbReference type="EMBL" id="ML208285">
    <property type="protein sequence ID" value="TFK72441.1"/>
    <property type="molecule type" value="Genomic_DNA"/>
</dbReference>
<reference evidence="1 2" key="1">
    <citation type="journal article" date="2019" name="Nat. Ecol. Evol.">
        <title>Megaphylogeny resolves global patterns of mushroom evolution.</title>
        <authorList>
            <person name="Varga T."/>
            <person name="Krizsan K."/>
            <person name="Foldi C."/>
            <person name="Dima B."/>
            <person name="Sanchez-Garcia M."/>
            <person name="Sanchez-Ramirez S."/>
            <person name="Szollosi G.J."/>
            <person name="Szarkandi J.G."/>
            <person name="Papp V."/>
            <person name="Albert L."/>
            <person name="Andreopoulos W."/>
            <person name="Angelini C."/>
            <person name="Antonin V."/>
            <person name="Barry K.W."/>
            <person name="Bougher N.L."/>
            <person name="Buchanan P."/>
            <person name="Buyck B."/>
            <person name="Bense V."/>
            <person name="Catcheside P."/>
            <person name="Chovatia M."/>
            <person name="Cooper J."/>
            <person name="Damon W."/>
            <person name="Desjardin D."/>
            <person name="Finy P."/>
            <person name="Geml J."/>
            <person name="Haridas S."/>
            <person name="Hughes K."/>
            <person name="Justo A."/>
            <person name="Karasinski D."/>
            <person name="Kautmanova I."/>
            <person name="Kiss B."/>
            <person name="Kocsube S."/>
            <person name="Kotiranta H."/>
            <person name="LaButti K.M."/>
            <person name="Lechner B.E."/>
            <person name="Liimatainen K."/>
            <person name="Lipzen A."/>
            <person name="Lukacs Z."/>
            <person name="Mihaltcheva S."/>
            <person name="Morgado L.N."/>
            <person name="Niskanen T."/>
            <person name="Noordeloos M.E."/>
            <person name="Ohm R.A."/>
            <person name="Ortiz-Santana B."/>
            <person name="Ovrebo C."/>
            <person name="Racz N."/>
            <person name="Riley R."/>
            <person name="Savchenko A."/>
            <person name="Shiryaev A."/>
            <person name="Soop K."/>
            <person name="Spirin V."/>
            <person name="Szebenyi C."/>
            <person name="Tomsovsky M."/>
            <person name="Tulloss R.E."/>
            <person name="Uehling J."/>
            <person name="Grigoriev I.V."/>
            <person name="Vagvolgyi C."/>
            <person name="Papp T."/>
            <person name="Martin F.M."/>
            <person name="Miettinen O."/>
            <person name="Hibbett D.S."/>
            <person name="Nagy L.G."/>
        </authorList>
    </citation>
    <scope>NUCLEOTIDE SEQUENCE [LARGE SCALE GENOMIC DNA]</scope>
    <source>
        <strain evidence="1 2">NL-1719</strain>
    </source>
</reference>
<protein>
    <submittedName>
        <fullName evidence="1">RBP11-like subunits of RNA polymerase</fullName>
    </submittedName>
</protein>
<organism evidence="1 2">
    <name type="scientific">Pluteus cervinus</name>
    <dbReference type="NCBI Taxonomy" id="181527"/>
    <lineage>
        <taxon>Eukaryota</taxon>
        <taxon>Fungi</taxon>
        <taxon>Dikarya</taxon>
        <taxon>Basidiomycota</taxon>
        <taxon>Agaricomycotina</taxon>
        <taxon>Agaricomycetes</taxon>
        <taxon>Agaricomycetidae</taxon>
        <taxon>Agaricales</taxon>
        <taxon>Pluteineae</taxon>
        <taxon>Pluteaceae</taxon>
        <taxon>Pluteus</taxon>
    </lineage>
</organism>
<name>A0ACD3B3R9_9AGAR</name>
<evidence type="ECO:0000313" key="1">
    <source>
        <dbReference type="EMBL" id="TFK72441.1"/>
    </source>
</evidence>
<evidence type="ECO:0000313" key="2">
    <source>
        <dbReference type="Proteomes" id="UP000308600"/>
    </source>
</evidence>